<dbReference type="WBParaSite" id="maker-uti_cns_0001955-snap-gene-0.6-mRNA-1">
    <property type="protein sequence ID" value="maker-uti_cns_0001955-snap-gene-0.6-mRNA-1"/>
    <property type="gene ID" value="maker-uti_cns_0001955-snap-gene-0.6"/>
</dbReference>
<evidence type="ECO:0000313" key="3">
    <source>
        <dbReference type="WBParaSite" id="maker-uti_cns_0001935-snap-gene-0.6-mRNA-1"/>
    </source>
</evidence>
<feature type="compositionally biased region" description="Basic and acidic residues" evidence="1">
    <location>
        <begin position="1"/>
        <end position="15"/>
    </location>
</feature>
<accession>A0A1I8GI41</accession>
<feature type="compositionally biased region" description="Polar residues" evidence="1">
    <location>
        <begin position="20"/>
        <end position="32"/>
    </location>
</feature>
<evidence type="ECO:0000313" key="2">
    <source>
        <dbReference type="Proteomes" id="UP000095280"/>
    </source>
</evidence>
<keyword evidence="2" id="KW-1185">Reference proteome</keyword>
<dbReference type="WBParaSite" id="maker-uti_cns_0001935-snap-gene-0.6-mRNA-1">
    <property type="protein sequence ID" value="maker-uti_cns_0001935-snap-gene-0.6-mRNA-1"/>
    <property type="gene ID" value="maker-uti_cns_0001935-snap-gene-0.6"/>
</dbReference>
<evidence type="ECO:0000256" key="1">
    <source>
        <dbReference type="SAM" id="MobiDB-lite"/>
    </source>
</evidence>
<feature type="region of interest" description="Disordered" evidence="1">
    <location>
        <begin position="1"/>
        <end position="50"/>
    </location>
</feature>
<reference evidence="3 4" key="1">
    <citation type="submission" date="2016-11" db="UniProtKB">
        <authorList>
            <consortium name="WormBaseParasite"/>
        </authorList>
    </citation>
    <scope>IDENTIFICATION</scope>
</reference>
<proteinExistence type="predicted"/>
<name>A0A1I8GI41_9PLAT</name>
<protein>
    <submittedName>
        <fullName evidence="3 4">Uncharacterized protein</fullName>
    </submittedName>
</protein>
<evidence type="ECO:0000313" key="4">
    <source>
        <dbReference type="WBParaSite" id="maker-uti_cns_0001955-snap-gene-0.6-mRNA-1"/>
    </source>
</evidence>
<sequence>MVRMNRDAVQHERAPRCLQYSKQDSPDSSLQIPGQVGGGGVSGSAAGPVFHPPQTAAAAAAAAAALFDGFFSAGFPAVIDRT</sequence>
<dbReference type="AlphaFoldDB" id="A0A1I8GI41"/>
<dbReference type="Proteomes" id="UP000095280">
    <property type="component" value="Unplaced"/>
</dbReference>
<organism evidence="2 3">
    <name type="scientific">Macrostomum lignano</name>
    <dbReference type="NCBI Taxonomy" id="282301"/>
    <lineage>
        <taxon>Eukaryota</taxon>
        <taxon>Metazoa</taxon>
        <taxon>Spiralia</taxon>
        <taxon>Lophotrochozoa</taxon>
        <taxon>Platyhelminthes</taxon>
        <taxon>Rhabditophora</taxon>
        <taxon>Macrostomorpha</taxon>
        <taxon>Macrostomida</taxon>
        <taxon>Macrostomidae</taxon>
        <taxon>Macrostomum</taxon>
    </lineage>
</organism>